<organism evidence="1">
    <name type="scientific">Rhizophora mucronata</name>
    <name type="common">Asiatic mangrove</name>
    <dbReference type="NCBI Taxonomy" id="61149"/>
    <lineage>
        <taxon>Eukaryota</taxon>
        <taxon>Viridiplantae</taxon>
        <taxon>Streptophyta</taxon>
        <taxon>Embryophyta</taxon>
        <taxon>Tracheophyta</taxon>
        <taxon>Spermatophyta</taxon>
        <taxon>Magnoliopsida</taxon>
        <taxon>eudicotyledons</taxon>
        <taxon>Gunneridae</taxon>
        <taxon>Pentapetalae</taxon>
        <taxon>rosids</taxon>
        <taxon>fabids</taxon>
        <taxon>Malpighiales</taxon>
        <taxon>Rhizophoraceae</taxon>
        <taxon>Rhizophora</taxon>
    </lineage>
</organism>
<reference evidence="1" key="1">
    <citation type="submission" date="2018-02" db="EMBL/GenBank/DDBJ databases">
        <title>Rhizophora mucronata_Transcriptome.</title>
        <authorList>
            <person name="Meera S.P."/>
            <person name="Sreeshan A."/>
            <person name="Augustine A."/>
        </authorList>
    </citation>
    <scope>NUCLEOTIDE SEQUENCE</scope>
    <source>
        <tissue evidence="1">Leaf</tissue>
    </source>
</reference>
<dbReference type="AlphaFoldDB" id="A0A2P2MUU7"/>
<protein>
    <submittedName>
        <fullName evidence="1">Uncharacterized protein</fullName>
    </submittedName>
</protein>
<name>A0A2P2MUU7_RHIMU</name>
<proteinExistence type="predicted"/>
<accession>A0A2P2MUU7</accession>
<sequence length="33" mass="3637">MTCLPDIKMFGIMTQPAQIPCKFSCSKSLSSSR</sequence>
<evidence type="ECO:0000313" key="1">
    <source>
        <dbReference type="EMBL" id="MBX33988.1"/>
    </source>
</evidence>
<dbReference type="EMBL" id="GGEC01053504">
    <property type="protein sequence ID" value="MBX33988.1"/>
    <property type="molecule type" value="Transcribed_RNA"/>
</dbReference>